<feature type="transmembrane region" description="Helical" evidence="1">
    <location>
        <begin position="361"/>
        <end position="379"/>
    </location>
</feature>
<keyword evidence="1" id="KW-0472">Membrane</keyword>
<dbReference type="Proteomes" id="UP000245910">
    <property type="component" value="Chromosome III"/>
</dbReference>
<sequence length="437" mass="50183">MDYQIRFDIKVFEFMGDHCGLPDRPKAIKDPRDMMLYWESTSKLESPELTNHRLFIIQDLHPRLIEILGVLLDIPPEFFLAHCEEFASLGVSSASGASQGSSAYWKVPVPRRYDVPDSWNKRVPGSYYAKLGNFNLEATWDSSVSHDLKDCSSLRDIPREFKLESSLNDTIQPHKQRIFDTATEAYDQHDIITTNDPFSASILIRNIVRFIWDEFVNRLVIGIYDARWDEEEEYSTKRGLQRSSSRINHEIPSNEKYHRLLGETNGSHPMLKGNKNDPMAKSEHESWTFLEARLEAAEITLGNHLEMFAQHSALVHSEAANMMARSSGQLTKIAIVIVPCSFVASIFSMGGNFAAGESLFFVYWTVSLPITLVLLTWVLSKDKDSIDFFERTLSPVLRKCGQKKAEAQKPEWRNGIRRRWGRFKRGCREQELELGEL</sequence>
<organism evidence="2 3">
    <name type="scientific">Fusarium venenatum</name>
    <dbReference type="NCBI Taxonomy" id="56646"/>
    <lineage>
        <taxon>Eukaryota</taxon>
        <taxon>Fungi</taxon>
        <taxon>Dikarya</taxon>
        <taxon>Ascomycota</taxon>
        <taxon>Pezizomycotina</taxon>
        <taxon>Sordariomycetes</taxon>
        <taxon>Hypocreomycetidae</taxon>
        <taxon>Hypocreales</taxon>
        <taxon>Nectriaceae</taxon>
        <taxon>Fusarium</taxon>
    </lineage>
</organism>
<proteinExistence type="predicted"/>
<accession>A0A2L2TH36</accession>
<feature type="transmembrane region" description="Helical" evidence="1">
    <location>
        <begin position="333"/>
        <end position="355"/>
    </location>
</feature>
<reference evidence="3" key="1">
    <citation type="submission" date="2014-10" db="EMBL/GenBank/DDBJ databases">
        <authorList>
            <person name="King R."/>
        </authorList>
    </citation>
    <scope>NUCLEOTIDE SEQUENCE [LARGE SCALE GENOMIC DNA]</scope>
    <source>
        <strain evidence="3">A3/5</strain>
    </source>
</reference>
<dbReference type="EMBL" id="LN649231">
    <property type="protein sequence ID" value="CEI70284.1"/>
    <property type="molecule type" value="Genomic_DNA"/>
</dbReference>
<evidence type="ECO:0000313" key="2">
    <source>
        <dbReference type="EMBL" id="CEI70284.1"/>
    </source>
</evidence>
<protein>
    <submittedName>
        <fullName evidence="2">Uncharacterized protein</fullName>
    </submittedName>
</protein>
<dbReference type="Gene3D" id="1.20.58.340">
    <property type="entry name" value="Magnesium transport protein CorA, transmembrane region"/>
    <property type="match status" value="1"/>
</dbReference>
<dbReference type="STRING" id="56646.A0A2L2TH36"/>
<evidence type="ECO:0000256" key="1">
    <source>
        <dbReference type="SAM" id="Phobius"/>
    </source>
</evidence>
<dbReference type="AlphaFoldDB" id="A0A2L2TH36"/>
<keyword evidence="1" id="KW-0812">Transmembrane</keyword>
<name>A0A2L2TH36_9HYPO</name>
<evidence type="ECO:0000313" key="3">
    <source>
        <dbReference type="Proteomes" id="UP000245910"/>
    </source>
</evidence>
<keyword evidence="3" id="KW-1185">Reference proteome</keyword>
<keyword evidence="1" id="KW-1133">Transmembrane helix</keyword>